<feature type="region of interest" description="Disordered" evidence="1">
    <location>
        <begin position="291"/>
        <end position="332"/>
    </location>
</feature>
<evidence type="ECO:0000313" key="2">
    <source>
        <dbReference type="EMBL" id="GBG41066.1"/>
    </source>
</evidence>
<evidence type="ECO:0000256" key="1">
    <source>
        <dbReference type="SAM" id="MobiDB-lite"/>
    </source>
</evidence>
<proteinExistence type="predicted"/>
<evidence type="ECO:0000313" key="3">
    <source>
        <dbReference type="Proteomes" id="UP000265515"/>
    </source>
</evidence>
<feature type="region of interest" description="Disordered" evidence="1">
    <location>
        <begin position="242"/>
        <end position="263"/>
    </location>
</feature>
<sequence length="332" mass="37127">FDRRRGGGQDDTEQDRSSSVLSSRVLICYHCGKIEGYIGNWREEGVKIEGYIGNWREKEGGKSDGFGGRFVRLTEGLFDLEQPFIHYKLDKTTGAISTSFSALAMAVEFLGHCSSRRGELSPVCTHLPAAEDSIFKQAKHLRWVGGVAALSLSGSVTCRMPPGRYLCIWRVSFRDCRGRGDCHHVRQLVALPEPRLHSWVKVGQRPVVKRRLQTGGRGRCGLPGRSPTATWSELRAGVIHIRAGAPPPDPNRAGGDSEHAPDVDTWMHTSVRFGLVSHEGGLVVDSFVLRSLSKEYDDDDDDDEEEEEEEEEEDDEEEEVEEEEEEEEGSER</sequence>
<organism evidence="2 3">
    <name type="scientific">Chara braunii</name>
    <name type="common">Braun's stonewort</name>
    <dbReference type="NCBI Taxonomy" id="69332"/>
    <lineage>
        <taxon>Eukaryota</taxon>
        <taxon>Viridiplantae</taxon>
        <taxon>Streptophyta</taxon>
        <taxon>Charophyceae</taxon>
        <taxon>Charales</taxon>
        <taxon>Characeae</taxon>
        <taxon>Chara</taxon>
    </lineage>
</organism>
<dbReference type="InterPro" id="IPR016024">
    <property type="entry name" value="ARM-type_fold"/>
</dbReference>
<protein>
    <submittedName>
        <fullName evidence="2">Uncharacterized protein</fullName>
    </submittedName>
</protein>
<reference evidence="2 3" key="1">
    <citation type="journal article" date="2018" name="Cell">
        <title>The Chara Genome: Secondary Complexity and Implications for Plant Terrestrialization.</title>
        <authorList>
            <person name="Nishiyama T."/>
            <person name="Sakayama H."/>
            <person name="Vries J.D."/>
            <person name="Buschmann H."/>
            <person name="Saint-Marcoux D."/>
            <person name="Ullrich K.K."/>
            <person name="Haas F.B."/>
            <person name="Vanderstraeten L."/>
            <person name="Becker D."/>
            <person name="Lang D."/>
            <person name="Vosolsobe S."/>
            <person name="Rombauts S."/>
            <person name="Wilhelmsson P.K.I."/>
            <person name="Janitza P."/>
            <person name="Kern R."/>
            <person name="Heyl A."/>
            <person name="Rumpler F."/>
            <person name="Villalobos L.I.A.C."/>
            <person name="Clay J.M."/>
            <person name="Skokan R."/>
            <person name="Toyoda A."/>
            <person name="Suzuki Y."/>
            <person name="Kagoshima H."/>
            <person name="Schijlen E."/>
            <person name="Tajeshwar N."/>
            <person name="Catarino B."/>
            <person name="Hetherington A.J."/>
            <person name="Saltykova A."/>
            <person name="Bonnot C."/>
            <person name="Breuninger H."/>
            <person name="Symeonidi A."/>
            <person name="Radhakrishnan G.V."/>
            <person name="Van Nieuwerburgh F."/>
            <person name="Deforce D."/>
            <person name="Chang C."/>
            <person name="Karol K.G."/>
            <person name="Hedrich R."/>
            <person name="Ulvskov P."/>
            <person name="Glockner G."/>
            <person name="Delwiche C.F."/>
            <person name="Petrasek J."/>
            <person name="Van de Peer Y."/>
            <person name="Friml J."/>
            <person name="Beilby M."/>
            <person name="Dolan L."/>
            <person name="Kohara Y."/>
            <person name="Sugano S."/>
            <person name="Fujiyama A."/>
            <person name="Delaux P.-M."/>
            <person name="Quint M."/>
            <person name="TheiBen G."/>
            <person name="Hagemann M."/>
            <person name="Harholt J."/>
            <person name="Dunand C."/>
            <person name="Zachgo S."/>
            <person name="Langdale J."/>
            <person name="Maumus F."/>
            <person name="Straeten D.V.D."/>
            <person name="Gould S.B."/>
            <person name="Rensing S.A."/>
        </authorList>
    </citation>
    <scope>NUCLEOTIDE SEQUENCE [LARGE SCALE GENOMIC DNA]</scope>
    <source>
        <strain evidence="2 3">S276</strain>
    </source>
</reference>
<dbReference type="EMBL" id="BFEA01002263">
    <property type="protein sequence ID" value="GBG41066.1"/>
    <property type="molecule type" value="Genomic_DNA"/>
</dbReference>
<dbReference type="SUPFAM" id="SSF48371">
    <property type="entry name" value="ARM repeat"/>
    <property type="match status" value="1"/>
</dbReference>
<dbReference type="Gramene" id="GBG41066">
    <property type="protein sequence ID" value="GBG41066"/>
    <property type="gene ID" value="CBR_g73920"/>
</dbReference>
<dbReference type="Proteomes" id="UP000265515">
    <property type="component" value="Unassembled WGS sequence"/>
</dbReference>
<dbReference type="OrthoDB" id="9970274at2759"/>
<dbReference type="AlphaFoldDB" id="A0A388JJL3"/>
<comment type="caution">
    <text evidence="2">The sequence shown here is derived from an EMBL/GenBank/DDBJ whole genome shotgun (WGS) entry which is preliminary data.</text>
</comment>
<feature type="compositionally biased region" description="Acidic residues" evidence="1">
    <location>
        <begin position="296"/>
        <end position="332"/>
    </location>
</feature>
<keyword evidence="3" id="KW-1185">Reference proteome</keyword>
<accession>A0A388JJL3</accession>
<name>A0A388JJL3_CHABU</name>
<feature type="non-terminal residue" evidence="2">
    <location>
        <position position="1"/>
    </location>
</feature>
<gene>
    <name evidence="2" type="ORF">CBR_g73920</name>
</gene>